<protein>
    <submittedName>
        <fullName evidence="1">Uncharacterized protein</fullName>
    </submittedName>
</protein>
<dbReference type="EMBL" id="JAEAOA010000992">
    <property type="protein sequence ID" value="KAK3577732.1"/>
    <property type="molecule type" value="Genomic_DNA"/>
</dbReference>
<keyword evidence="2" id="KW-1185">Reference proteome</keyword>
<proteinExistence type="predicted"/>
<dbReference type="AlphaFoldDB" id="A0AAE0RQG5"/>
<evidence type="ECO:0000313" key="1">
    <source>
        <dbReference type="EMBL" id="KAK3577732.1"/>
    </source>
</evidence>
<organism evidence="1 2">
    <name type="scientific">Potamilus streckersoni</name>
    <dbReference type="NCBI Taxonomy" id="2493646"/>
    <lineage>
        <taxon>Eukaryota</taxon>
        <taxon>Metazoa</taxon>
        <taxon>Spiralia</taxon>
        <taxon>Lophotrochozoa</taxon>
        <taxon>Mollusca</taxon>
        <taxon>Bivalvia</taxon>
        <taxon>Autobranchia</taxon>
        <taxon>Heteroconchia</taxon>
        <taxon>Palaeoheterodonta</taxon>
        <taxon>Unionida</taxon>
        <taxon>Unionoidea</taxon>
        <taxon>Unionidae</taxon>
        <taxon>Ambleminae</taxon>
        <taxon>Lampsilini</taxon>
        <taxon>Potamilus</taxon>
    </lineage>
</organism>
<sequence length="56" mass="6154">GAITMINSGKTPDTDGIPFQHLKAAGHMAPVALQLEFKDAMIVTLYRNKGIKDELW</sequence>
<reference evidence="1" key="2">
    <citation type="journal article" date="2021" name="Genome Biol. Evol.">
        <title>Developing a high-quality reference genome for a parasitic bivalve with doubly uniparental inheritance (Bivalvia: Unionida).</title>
        <authorList>
            <person name="Smith C.H."/>
        </authorList>
    </citation>
    <scope>NUCLEOTIDE SEQUENCE</scope>
    <source>
        <strain evidence="1">CHS0354</strain>
        <tissue evidence="1">Mantle</tissue>
    </source>
</reference>
<reference evidence="1" key="1">
    <citation type="journal article" date="2021" name="Genome Biol. Evol.">
        <title>A High-Quality Reference Genome for a Parasitic Bivalve with Doubly Uniparental Inheritance (Bivalvia: Unionida).</title>
        <authorList>
            <person name="Smith C.H."/>
        </authorList>
    </citation>
    <scope>NUCLEOTIDE SEQUENCE</scope>
    <source>
        <strain evidence="1">CHS0354</strain>
    </source>
</reference>
<accession>A0AAE0RQG5</accession>
<name>A0AAE0RQG5_9BIVA</name>
<gene>
    <name evidence="1" type="ORF">CHS0354_015941</name>
</gene>
<comment type="caution">
    <text evidence="1">The sequence shown here is derived from an EMBL/GenBank/DDBJ whole genome shotgun (WGS) entry which is preliminary data.</text>
</comment>
<dbReference type="Proteomes" id="UP001195483">
    <property type="component" value="Unassembled WGS sequence"/>
</dbReference>
<reference evidence="1" key="3">
    <citation type="submission" date="2023-05" db="EMBL/GenBank/DDBJ databases">
        <authorList>
            <person name="Smith C.H."/>
        </authorList>
    </citation>
    <scope>NUCLEOTIDE SEQUENCE</scope>
    <source>
        <strain evidence="1">CHS0354</strain>
        <tissue evidence="1">Mantle</tissue>
    </source>
</reference>
<evidence type="ECO:0000313" key="2">
    <source>
        <dbReference type="Proteomes" id="UP001195483"/>
    </source>
</evidence>
<feature type="non-terminal residue" evidence="1">
    <location>
        <position position="1"/>
    </location>
</feature>